<sequence length="152" mass="16927">MTTHAGRIVIEQIENIVKGENPNPFTFLAIVSYPNDITIDLNIKISIFFLSRGVLIKPIRFSFRTVLICSFAYLRNSASTFGSTVLLLNLAIRSKQAIASSVLPLLRSHWALSGTRMAKESTLRCGSEIATRNHFHVRNPTANHGTTTQEIQ</sequence>
<accession>A0A1Y1JXR4</accession>
<name>A0A1Y1JXR4_PHOPY</name>
<proteinExistence type="predicted"/>
<dbReference type="EMBL" id="GEZM01102739">
    <property type="protein sequence ID" value="JAV51816.1"/>
    <property type="molecule type" value="Transcribed_RNA"/>
</dbReference>
<organism evidence="1">
    <name type="scientific">Photinus pyralis</name>
    <name type="common">Common eastern firefly</name>
    <name type="synonym">Lampyris pyralis</name>
    <dbReference type="NCBI Taxonomy" id="7054"/>
    <lineage>
        <taxon>Eukaryota</taxon>
        <taxon>Metazoa</taxon>
        <taxon>Ecdysozoa</taxon>
        <taxon>Arthropoda</taxon>
        <taxon>Hexapoda</taxon>
        <taxon>Insecta</taxon>
        <taxon>Pterygota</taxon>
        <taxon>Neoptera</taxon>
        <taxon>Endopterygota</taxon>
        <taxon>Coleoptera</taxon>
        <taxon>Polyphaga</taxon>
        <taxon>Elateriformia</taxon>
        <taxon>Elateroidea</taxon>
        <taxon>Lampyridae</taxon>
        <taxon>Lampyrinae</taxon>
        <taxon>Photinus</taxon>
    </lineage>
</organism>
<protein>
    <submittedName>
        <fullName evidence="1">Uncharacterized protein</fullName>
    </submittedName>
</protein>
<reference evidence="1" key="1">
    <citation type="journal article" date="2016" name="Sci. Rep.">
        <title>Molecular characterization of firefly nuptial gifts: a multi-omics approach sheds light on postcopulatory sexual selection.</title>
        <authorList>
            <person name="Al-Wathiqui N."/>
            <person name="Fallon T.R."/>
            <person name="South A."/>
            <person name="Weng J.K."/>
            <person name="Lewis S.M."/>
        </authorList>
    </citation>
    <scope>NUCLEOTIDE SEQUENCE</scope>
</reference>
<dbReference type="AlphaFoldDB" id="A0A1Y1JXR4"/>
<evidence type="ECO:0000313" key="1">
    <source>
        <dbReference type="EMBL" id="JAV51816.1"/>
    </source>
</evidence>